<organism evidence="3 4">
    <name type="scientific">Alligator mississippiensis</name>
    <name type="common">American alligator</name>
    <dbReference type="NCBI Taxonomy" id="8496"/>
    <lineage>
        <taxon>Eukaryota</taxon>
        <taxon>Metazoa</taxon>
        <taxon>Chordata</taxon>
        <taxon>Craniata</taxon>
        <taxon>Vertebrata</taxon>
        <taxon>Euteleostomi</taxon>
        <taxon>Archelosauria</taxon>
        <taxon>Archosauria</taxon>
        <taxon>Crocodylia</taxon>
        <taxon>Alligatoridae</taxon>
        <taxon>Alligatorinae</taxon>
        <taxon>Alligator</taxon>
    </lineage>
</organism>
<evidence type="ECO:0000313" key="3">
    <source>
        <dbReference type="EMBL" id="KYO43885.1"/>
    </source>
</evidence>
<dbReference type="EMBL" id="AKHW03001049">
    <property type="protein sequence ID" value="KYO43885.1"/>
    <property type="molecule type" value="Genomic_DNA"/>
</dbReference>
<protein>
    <submittedName>
        <fullName evidence="3">Testis-expressed sequence 36 protein</fullName>
    </submittedName>
</protein>
<feature type="region of interest" description="Disordered" evidence="1">
    <location>
        <begin position="1"/>
        <end position="28"/>
    </location>
</feature>
<keyword evidence="4" id="KW-1185">Reference proteome</keyword>
<dbReference type="AlphaFoldDB" id="A0A151P552"/>
<dbReference type="CTD" id="387718"/>
<name>A0A151P552_ALLMI</name>
<gene>
    <name evidence="3" type="primary">TEX36</name>
    <name evidence="3" type="ORF">Y1Q_0012858</name>
</gene>
<dbReference type="Pfam" id="PF15115">
    <property type="entry name" value="HDNR"/>
    <property type="match status" value="1"/>
</dbReference>
<dbReference type="PANTHER" id="PTHR35440:SF1">
    <property type="entry name" value="TESTIS-EXPRESSED PROTEIN 36"/>
    <property type="match status" value="1"/>
</dbReference>
<dbReference type="Proteomes" id="UP000050525">
    <property type="component" value="Unassembled WGS sequence"/>
</dbReference>
<feature type="domain" description="Domain of unknown function with conserved HDNR motif" evidence="2">
    <location>
        <begin position="1"/>
        <end position="151"/>
    </location>
</feature>
<evidence type="ECO:0000313" key="4">
    <source>
        <dbReference type="Proteomes" id="UP000050525"/>
    </source>
</evidence>
<dbReference type="InterPro" id="IPR029369">
    <property type="entry name" value="HDNR"/>
</dbReference>
<dbReference type="PANTHER" id="PTHR35440">
    <property type="entry name" value="TESTIS-EXPRESSED PROTEIN 36"/>
    <property type="match status" value="1"/>
</dbReference>
<dbReference type="STRING" id="8496.A0A151P552"/>
<reference evidence="3 4" key="1">
    <citation type="journal article" date="2012" name="Genome Biol.">
        <title>Sequencing three crocodilian genomes to illuminate the evolution of archosaurs and amniotes.</title>
        <authorList>
            <person name="St John J.A."/>
            <person name="Braun E.L."/>
            <person name="Isberg S.R."/>
            <person name="Miles L.G."/>
            <person name="Chong A.Y."/>
            <person name="Gongora J."/>
            <person name="Dalzell P."/>
            <person name="Moran C."/>
            <person name="Bed'hom B."/>
            <person name="Abzhanov A."/>
            <person name="Burgess S.C."/>
            <person name="Cooksey A.M."/>
            <person name="Castoe T.A."/>
            <person name="Crawford N.G."/>
            <person name="Densmore L.D."/>
            <person name="Drew J.C."/>
            <person name="Edwards S.V."/>
            <person name="Faircloth B.C."/>
            <person name="Fujita M.K."/>
            <person name="Greenwold M.J."/>
            <person name="Hoffmann F.G."/>
            <person name="Howard J.M."/>
            <person name="Iguchi T."/>
            <person name="Janes D.E."/>
            <person name="Khan S.Y."/>
            <person name="Kohno S."/>
            <person name="de Koning A.J."/>
            <person name="Lance S.L."/>
            <person name="McCarthy F.M."/>
            <person name="McCormack J.E."/>
            <person name="Merchant M.E."/>
            <person name="Peterson D.G."/>
            <person name="Pollock D.D."/>
            <person name="Pourmand N."/>
            <person name="Raney B.J."/>
            <person name="Roessler K.A."/>
            <person name="Sanford J.R."/>
            <person name="Sawyer R.H."/>
            <person name="Schmidt C.J."/>
            <person name="Triplett E.W."/>
            <person name="Tuberville T.D."/>
            <person name="Venegas-Anaya M."/>
            <person name="Howard J.T."/>
            <person name="Jarvis E.D."/>
            <person name="Guillette L.J.Jr."/>
            <person name="Glenn T.C."/>
            <person name="Green R.E."/>
            <person name="Ray D.A."/>
        </authorList>
    </citation>
    <scope>NUCLEOTIDE SEQUENCE [LARGE SCALE GENOMIC DNA]</scope>
    <source>
        <strain evidence="3">KSC_2009_1</strain>
    </source>
</reference>
<sequence>MPKGRAAKPSAERDGAWFPHPGVLQSQPESITGSMLKQVQNPEEVESIEKKLPVAYRIREQQAVNNFPFSSHDNKHCLQNRGEYFDFGLGRKKVKPERSQQKSENFFLWAHESIPSSNDGFSIYQTSFTGDQNTERPFCRRYPKQHLERCCTDKPILRMKNKCS</sequence>
<dbReference type="OrthoDB" id="10003408at2759"/>
<evidence type="ECO:0000259" key="2">
    <source>
        <dbReference type="Pfam" id="PF15115"/>
    </source>
</evidence>
<evidence type="ECO:0000256" key="1">
    <source>
        <dbReference type="SAM" id="MobiDB-lite"/>
    </source>
</evidence>
<dbReference type="PhylomeDB" id="A0A151P552"/>
<dbReference type="KEGG" id="amj:102571842"/>
<accession>A0A151P552</accession>
<comment type="caution">
    <text evidence="3">The sequence shown here is derived from an EMBL/GenBank/DDBJ whole genome shotgun (WGS) entry which is preliminary data.</text>
</comment>
<dbReference type="eggNOG" id="ENOG502S7MT">
    <property type="taxonomic scope" value="Eukaryota"/>
</dbReference>
<dbReference type="GeneID" id="102571842"/>
<dbReference type="RefSeq" id="XP_019338381.1">
    <property type="nucleotide sequence ID" value="XM_019482836.2"/>
</dbReference>
<proteinExistence type="predicted"/>